<protein>
    <submittedName>
        <fullName evidence="6">SFRICE_011342</fullName>
    </submittedName>
</protein>
<evidence type="ECO:0000256" key="2">
    <source>
        <dbReference type="ARBA" id="ARBA00022475"/>
    </source>
</evidence>
<keyword evidence="2" id="KW-1003">Cell membrane</keyword>
<accession>A0A2H1WWW4</accession>
<dbReference type="Pfam" id="PF08395">
    <property type="entry name" value="7tm_7"/>
    <property type="match status" value="1"/>
</dbReference>
<organism evidence="6">
    <name type="scientific">Spodoptera frugiperda</name>
    <name type="common">Fall armyworm</name>
    <dbReference type="NCBI Taxonomy" id="7108"/>
    <lineage>
        <taxon>Eukaryota</taxon>
        <taxon>Metazoa</taxon>
        <taxon>Ecdysozoa</taxon>
        <taxon>Arthropoda</taxon>
        <taxon>Hexapoda</taxon>
        <taxon>Insecta</taxon>
        <taxon>Pterygota</taxon>
        <taxon>Neoptera</taxon>
        <taxon>Endopterygota</taxon>
        <taxon>Lepidoptera</taxon>
        <taxon>Glossata</taxon>
        <taxon>Ditrysia</taxon>
        <taxon>Noctuoidea</taxon>
        <taxon>Noctuidae</taxon>
        <taxon>Amphipyrinae</taxon>
        <taxon>Spodoptera</taxon>
    </lineage>
</organism>
<comment type="subcellular location">
    <subcellularLocation>
        <location evidence="1">Cell membrane</location>
        <topology evidence="1">Multi-pass membrane protein</topology>
    </subcellularLocation>
</comment>
<evidence type="ECO:0000256" key="5">
    <source>
        <dbReference type="ARBA" id="ARBA00023136"/>
    </source>
</evidence>
<dbReference type="GO" id="GO:0050909">
    <property type="term" value="P:sensory perception of taste"/>
    <property type="evidence" value="ECO:0007669"/>
    <property type="project" value="InterPro"/>
</dbReference>
<dbReference type="InterPro" id="IPR013604">
    <property type="entry name" value="7TM_chemorcpt"/>
</dbReference>
<keyword evidence="3" id="KW-0812">Transmembrane</keyword>
<evidence type="ECO:0000256" key="1">
    <source>
        <dbReference type="ARBA" id="ARBA00004651"/>
    </source>
</evidence>
<evidence type="ECO:0000313" key="6">
    <source>
        <dbReference type="EMBL" id="SOQ57553.1"/>
    </source>
</evidence>
<evidence type="ECO:0000256" key="4">
    <source>
        <dbReference type="ARBA" id="ARBA00022989"/>
    </source>
</evidence>
<reference evidence="6" key="1">
    <citation type="submission" date="2016-07" db="EMBL/GenBank/DDBJ databases">
        <authorList>
            <person name="Bretaudeau A."/>
        </authorList>
    </citation>
    <scope>NUCLEOTIDE SEQUENCE</scope>
    <source>
        <strain evidence="6">Rice</strain>
        <tissue evidence="6">Whole body</tissue>
    </source>
</reference>
<dbReference type="AlphaFoldDB" id="A0A2H1WWW4"/>
<gene>
    <name evidence="6" type="ORF">SFRICE_011342</name>
</gene>
<dbReference type="GO" id="GO:0005886">
    <property type="term" value="C:plasma membrane"/>
    <property type="evidence" value="ECO:0007669"/>
    <property type="project" value="UniProtKB-SubCell"/>
</dbReference>
<keyword evidence="5" id="KW-0472">Membrane</keyword>
<sequence length="105" mass="11899">MIFNKNVSYSPANTRYFCKNIIRLNGTFSKMTACGMFSIDATLPLSLAGIISNYVVVLLQFSLNRDVANNDDDGDNEFDYTLAIRIKSENRSKYARVQTNEVEEI</sequence>
<keyword evidence="4" id="KW-1133">Transmembrane helix</keyword>
<dbReference type="EMBL" id="ODYU01011664">
    <property type="protein sequence ID" value="SOQ57553.1"/>
    <property type="molecule type" value="Genomic_DNA"/>
</dbReference>
<evidence type="ECO:0000256" key="3">
    <source>
        <dbReference type="ARBA" id="ARBA00022692"/>
    </source>
</evidence>
<proteinExistence type="predicted"/>
<name>A0A2H1WWW4_SPOFR</name>